<evidence type="ECO:0000313" key="6">
    <source>
        <dbReference type="EMBL" id="KRM23880.1"/>
    </source>
</evidence>
<dbReference type="Gene3D" id="3.40.50.10740">
    <property type="entry name" value="Class I glutamine amidotransferase-like"/>
    <property type="match status" value="1"/>
</dbReference>
<evidence type="ECO:0000259" key="4">
    <source>
        <dbReference type="Pfam" id="PF02016"/>
    </source>
</evidence>
<dbReference type="Pfam" id="PF02016">
    <property type="entry name" value="Peptidase_S66"/>
    <property type="match status" value="1"/>
</dbReference>
<dbReference type="InterPro" id="IPR027461">
    <property type="entry name" value="Carboxypeptidase_A_C_sf"/>
</dbReference>
<feature type="active site" description="Charge relay system" evidence="3">
    <location>
        <position position="305"/>
    </location>
</feature>
<feature type="domain" description="LD-carboxypeptidase N-terminal" evidence="4">
    <location>
        <begin position="21"/>
        <end position="141"/>
    </location>
</feature>
<dbReference type="Gene3D" id="3.50.30.60">
    <property type="entry name" value="LD-carboxypeptidase A C-terminal domain-like"/>
    <property type="match status" value="1"/>
</dbReference>
<evidence type="ECO:0000313" key="7">
    <source>
        <dbReference type="Proteomes" id="UP000050823"/>
    </source>
</evidence>
<dbReference type="PANTHER" id="PTHR30237:SF6">
    <property type="entry name" value="CARBOXYPEPTIDASE YOCD-RELATED"/>
    <property type="match status" value="1"/>
</dbReference>
<dbReference type="GO" id="GO:0016787">
    <property type="term" value="F:hydrolase activity"/>
    <property type="evidence" value="ECO:0007669"/>
    <property type="project" value="UniProtKB-KW"/>
</dbReference>
<dbReference type="SUPFAM" id="SSF141986">
    <property type="entry name" value="LD-carboxypeptidase A C-terminal domain-like"/>
    <property type="match status" value="1"/>
</dbReference>
<comment type="caution">
    <text evidence="6">The sequence shown here is derived from an EMBL/GenBank/DDBJ whole genome shotgun (WGS) entry which is preliminary data.</text>
</comment>
<reference evidence="6 7" key="1">
    <citation type="journal article" date="2015" name="Genome Announc.">
        <title>Expanding the biotechnology potential of lactobacilli through comparative genomics of 213 strains and associated genera.</title>
        <authorList>
            <person name="Sun Z."/>
            <person name="Harris H.M."/>
            <person name="McCann A."/>
            <person name="Guo C."/>
            <person name="Argimon S."/>
            <person name="Zhang W."/>
            <person name="Yang X."/>
            <person name="Jeffery I.B."/>
            <person name="Cooney J.C."/>
            <person name="Kagawa T.F."/>
            <person name="Liu W."/>
            <person name="Song Y."/>
            <person name="Salvetti E."/>
            <person name="Wrobel A."/>
            <person name="Rasinkangas P."/>
            <person name="Parkhill J."/>
            <person name="Rea M.C."/>
            <person name="O'Sullivan O."/>
            <person name="Ritari J."/>
            <person name="Douillard F.P."/>
            <person name="Paul Ross R."/>
            <person name="Yang R."/>
            <person name="Briner A.E."/>
            <person name="Felis G.E."/>
            <person name="de Vos W.M."/>
            <person name="Barrangou R."/>
            <person name="Klaenhammer T.R."/>
            <person name="Caufield P.W."/>
            <person name="Cui Y."/>
            <person name="Zhang H."/>
            <person name="O'Toole P.W."/>
        </authorList>
    </citation>
    <scope>NUCLEOTIDE SEQUENCE [LARGE SCALE GENOMIC DNA]</scope>
    <source>
        <strain evidence="6 7">DSM 20719</strain>
    </source>
</reference>
<evidence type="ECO:0000256" key="2">
    <source>
        <dbReference type="ARBA" id="ARBA00022801"/>
    </source>
</evidence>
<evidence type="ECO:0000256" key="1">
    <source>
        <dbReference type="ARBA" id="ARBA00010233"/>
    </source>
</evidence>
<feature type="domain" description="LD-carboxypeptidase C-terminal" evidence="5">
    <location>
        <begin position="208"/>
        <end position="320"/>
    </location>
</feature>
<dbReference type="PIRSF" id="PIRSF028757">
    <property type="entry name" value="LD-carboxypeptidase"/>
    <property type="match status" value="1"/>
</dbReference>
<protein>
    <recommendedName>
        <fullName evidence="8">Muramoyltetrapeptide carboxypeptidase LdcA (Peptidoglycan recycling)</fullName>
    </recommendedName>
</protein>
<dbReference type="InterPro" id="IPR040449">
    <property type="entry name" value="Peptidase_S66_N"/>
</dbReference>
<dbReference type="EMBL" id="AYZB01000006">
    <property type="protein sequence ID" value="KRM23880.1"/>
    <property type="molecule type" value="Genomic_DNA"/>
</dbReference>
<proteinExistence type="inferred from homology"/>
<name>A0AA89I8L5_9LACO</name>
<feature type="active site" description="Nucleophile" evidence="3">
    <location>
        <position position="121"/>
    </location>
</feature>
<evidence type="ECO:0000259" key="5">
    <source>
        <dbReference type="Pfam" id="PF17676"/>
    </source>
</evidence>
<dbReference type="InterPro" id="IPR040921">
    <property type="entry name" value="Peptidase_S66C"/>
</dbReference>
<sequence>MFVESGGIQMIPSRLTTGDEIRVIAPSNSLQSVGGYVANQPANDRLSALGYQVTFGQHVLAMDRFNSSPIEARIADLHAAFIDDNVKAILAVTGGYNSNELLPYIDFDLIASHPKIICGYSDFSALANAMTAKTGLVTYYGPSYISFKLADQLGDYQERNWQKVMTQEAGPIRLTASKEWSSDAWYLPNAKRDYRTNHWQSYTSGCVTGTLVGGNLNTLYTLQGTPYQPDYNDQILLIECSDGSDRFDFSRNLAALLQSMKQPKALIIGRIPTDVMLSEVDLIAILNKFPILKTIPVLYNVNVGHTQPTLTLPIGQSITVNATEEWLQIESD</sequence>
<dbReference type="CDD" id="cd07062">
    <property type="entry name" value="Peptidase_S66_mccF_like"/>
    <property type="match status" value="1"/>
</dbReference>
<dbReference type="AlphaFoldDB" id="A0AA89I8L5"/>
<dbReference type="InterPro" id="IPR003507">
    <property type="entry name" value="S66_fam"/>
</dbReference>
<evidence type="ECO:0008006" key="8">
    <source>
        <dbReference type="Google" id="ProtNLM"/>
    </source>
</evidence>
<dbReference type="InterPro" id="IPR027478">
    <property type="entry name" value="LdcA_N"/>
</dbReference>
<gene>
    <name evidence="6" type="ORF">FC90_GL001400</name>
</gene>
<accession>A0AA89I8L5</accession>
<feature type="active site" description="Charge relay system" evidence="3">
    <location>
        <position position="239"/>
    </location>
</feature>
<evidence type="ECO:0000256" key="3">
    <source>
        <dbReference type="PIRSR" id="PIRSR028757-1"/>
    </source>
</evidence>
<dbReference type="Proteomes" id="UP000050823">
    <property type="component" value="Unassembled WGS sequence"/>
</dbReference>
<keyword evidence="2" id="KW-0378">Hydrolase</keyword>
<dbReference type="InterPro" id="IPR029062">
    <property type="entry name" value="Class_I_gatase-like"/>
</dbReference>
<comment type="similarity">
    <text evidence="1">Belongs to the peptidase S66 family.</text>
</comment>
<organism evidence="6 7">
    <name type="scientific">Latilactobacillus graminis DSM 20719</name>
    <dbReference type="NCBI Taxonomy" id="1423752"/>
    <lineage>
        <taxon>Bacteria</taxon>
        <taxon>Bacillati</taxon>
        <taxon>Bacillota</taxon>
        <taxon>Bacilli</taxon>
        <taxon>Lactobacillales</taxon>
        <taxon>Lactobacillaceae</taxon>
        <taxon>Latilactobacillus</taxon>
    </lineage>
</organism>
<dbReference type="Pfam" id="PF17676">
    <property type="entry name" value="Peptidase_S66C"/>
    <property type="match status" value="1"/>
</dbReference>
<dbReference type="PANTHER" id="PTHR30237">
    <property type="entry name" value="MURAMOYLTETRAPEPTIDE CARBOXYPEPTIDASE"/>
    <property type="match status" value="1"/>
</dbReference>
<dbReference type="SUPFAM" id="SSF52317">
    <property type="entry name" value="Class I glutamine amidotransferase-like"/>
    <property type="match status" value="1"/>
</dbReference>